<comment type="catalytic activity">
    <reaction evidence="1">
        <text>inosine + phosphate = alpha-D-ribose 1-phosphate + hypoxanthine</text>
        <dbReference type="Rhea" id="RHEA:27646"/>
        <dbReference type="ChEBI" id="CHEBI:17368"/>
        <dbReference type="ChEBI" id="CHEBI:17596"/>
        <dbReference type="ChEBI" id="CHEBI:43474"/>
        <dbReference type="ChEBI" id="CHEBI:57720"/>
        <dbReference type="EC" id="2.4.2.1"/>
    </reaction>
    <physiologicalReaction direction="left-to-right" evidence="1">
        <dbReference type="Rhea" id="RHEA:27647"/>
    </physiologicalReaction>
</comment>
<dbReference type="Gene3D" id="3.60.140.10">
    <property type="entry name" value="CNF1/YfiH-like putative cysteine hydrolases"/>
    <property type="match status" value="1"/>
</dbReference>
<dbReference type="InterPro" id="IPR011324">
    <property type="entry name" value="Cytotoxic_necrot_fac-like_cat"/>
</dbReference>
<keyword evidence="5" id="KW-0378">Hydrolase</keyword>
<dbReference type="NCBIfam" id="TIGR00726">
    <property type="entry name" value="peptidoglycan editing factor PgeF"/>
    <property type="match status" value="1"/>
</dbReference>
<keyword evidence="4" id="KW-0479">Metal-binding</keyword>
<evidence type="ECO:0000256" key="9">
    <source>
        <dbReference type="ARBA" id="ARBA00049893"/>
    </source>
</evidence>
<protein>
    <recommendedName>
        <fullName evidence="10">Purine nucleoside phosphorylase</fullName>
    </recommendedName>
</protein>
<comment type="caution">
    <text evidence="11">The sequence shown here is derived from an EMBL/GenBank/DDBJ whole genome shotgun (WGS) entry which is preliminary data.</text>
</comment>
<dbReference type="AlphaFoldDB" id="A0A1A9RXN6"/>
<keyword evidence="12" id="KW-1185">Reference proteome</keyword>
<sequence>MSGSLLHADWPAPANVRTLITTRQGGVSQGRFASLNVGDHVGDDPAAVAENRRRVQAHIPLPPAYLRQVHGNRAVAAAESLAAPPEADASFDRSGRAACAVMTADCLPVLFCNRAGSAVAAAHAGWRGLAGGVLENTIAAMQTPPAEILAWLGPAIGPDAFEVGADVLTAFTQVDPAAEAAFQPIGSGKYLADIYLLATQTLRRAGVSQIYGGEHCTVLERDRFFSYRRDGQTGRMVSAVWLSPE</sequence>
<comment type="catalytic activity">
    <reaction evidence="8">
        <text>adenosine + phosphate = alpha-D-ribose 1-phosphate + adenine</text>
        <dbReference type="Rhea" id="RHEA:27642"/>
        <dbReference type="ChEBI" id="CHEBI:16335"/>
        <dbReference type="ChEBI" id="CHEBI:16708"/>
        <dbReference type="ChEBI" id="CHEBI:43474"/>
        <dbReference type="ChEBI" id="CHEBI:57720"/>
        <dbReference type="EC" id="2.4.2.1"/>
    </reaction>
    <physiologicalReaction direction="left-to-right" evidence="8">
        <dbReference type="Rhea" id="RHEA:27643"/>
    </physiologicalReaction>
</comment>
<proteinExistence type="inferred from homology"/>
<organism evidence="11 12">
    <name type="scientific">Eikenella longinqua</name>
    <dbReference type="NCBI Taxonomy" id="1795827"/>
    <lineage>
        <taxon>Bacteria</taxon>
        <taxon>Pseudomonadati</taxon>
        <taxon>Pseudomonadota</taxon>
        <taxon>Betaproteobacteria</taxon>
        <taxon>Neisseriales</taxon>
        <taxon>Neisseriaceae</taxon>
        <taxon>Eikenella</taxon>
    </lineage>
</organism>
<evidence type="ECO:0000256" key="3">
    <source>
        <dbReference type="ARBA" id="ARBA00022679"/>
    </source>
</evidence>
<name>A0A1A9RXN6_9NEIS</name>
<evidence type="ECO:0000313" key="12">
    <source>
        <dbReference type="Proteomes" id="UP000077885"/>
    </source>
</evidence>
<evidence type="ECO:0000256" key="7">
    <source>
        <dbReference type="ARBA" id="ARBA00047989"/>
    </source>
</evidence>
<comment type="catalytic activity">
    <reaction evidence="7">
        <text>adenosine + H2O + H(+) = inosine + NH4(+)</text>
        <dbReference type="Rhea" id="RHEA:24408"/>
        <dbReference type="ChEBI" id="CHEBI:15377"/>
        <dbReference type="ChEBI" id="CHEBI:15378"/>
        <dbReference type="ChEBI" id="CHEBI:16335"/>
        <dbReference type="ChEBI" id="CHEBI:17596"/>
        <dbReference type="ChEBI" id="CHEBI:28938"/>
        <dbReference type="EC" id="3.5.4.4"/>
    </reaction>
    <physiologicalReaction direction="left-to-right" evidence="7">
        <dbReference type="Rhea" id="RHEA:24409"/>
    </physiologicalReaction>
</comment>
<dbReference type="InterPro" id="IPR038371">
    <property type="entry name" value="Cu_polyphenol_OxRdtase_sf"/>
</dbReference>
<dbReference type="STRING" id="1795827.A7P95_08575"/>
<dbReference type="GO" id="GO:0017061">
    <property type="term" value="F:S-methyl-5-thioadenosine phosphorylase activity"/>
    <property type="evidence" value="ECO:0007669"/>
    <property type="project" value="UniProtKB-EC"/>
</dbReference>
<dbReference type="PANTHER" id="PTHR30616">
    <property type="entry name" value="UNCHARACTERIZED PROTEIN YFIH"/>
    <property type="match status" value="1"/>
</dbReference>
<dbReference type="PANTHER" id="PTHR30616:SF2">
    <property type="entry name" value="PURINE NUCLEOSIDE PHOSPHORYLASE LACC1"/>
    <property type="match status" value="1"/>
</dbReference>
<dbReference type="GO" id="GO:0005507">
    <property type="term" value="F:copper ion binding"/>
    <property type="evidence" value="ECO:0007669"/>
    <property type="project" value="TreeGrafter"/>
</dbReference>
<keyword evidence="6" id="KW-0862">Zinc</keyword>
<reference evidence="12" key="1">
    <citation type="submission" date="2016-05" db="EMBL/GenBank/DDBJ databases">
        <title>Draft genome of Corynebacterium afermentans subsp. afermentans LCDC 88199T.</title>
        <authorList>
            <person name="Bernier A.-M."/>
            <person name="Bernard K."/>
        </authorList>
    </citation>
    <scope>NUCLEOTIDE SEQUENCE [LARGE SCALE GENOMIC DNA]</scope>
    <source>
        <strain evidence="12">NML02-A-017</strain>
    </source>
</reference>
<dbReference type="Pfam" id="PF02578">
    <property type="entry name" value="Cu-oxidase_4"/>
    <property type="match status" value="1"/>
</dbReference>
<dbReference type="EMBL" id="LXSL01000028">
    <property type="protein sequence ID" value="OAM26916.1"/>
    <property type="molecule type" value="Genomic_DNA"/>
</dbReference>
<evidence type="ECO:0000256" key="4">
    <source>
        <dbReference type="ARBA" id="ARBA00022723"/>
    </source>
</evidence>
<evidence type="ECO:0000256" key="8">
    <source>
        <dbReference type="ARBA" id="ARBA00048968"/>
    </source>
</evidence>
<evidence type="ECO:0000256" key="6">
    <source>
        <dbReference type="ARBA" id="ARBA00022833"/>
    </source>
</evidence>
<evidence type="ECO:0000256" key="5">
    <source>
        <dbReference type="ARBA" id="ARBA00022801"/>
    </source>
</evidence>
<dbReference type="InterPro" id="IPR003730">
    <property type="entry name" value="Cu_polyphenol_OxRdtase"/>
</dbReference>
<evidence type="ECO:0000256" key="1">
    <source>
        <dbReference type="ARBA" id="ARBA00000553"/>
    </source>
</evidence>
<dbReference type="CDD" id="cd16833">
    <property type="entry name" value="YfiH"/>
    <property type="match status" value="1"/>
</dbReference>
<dbReference type="Proteomes" id="UP000077885">
    <property type="component" value="Unassembled WGS sequence"/>
</dbReference>
<evidence type="ECO:0000313" key="11">
    <source>
        <dbReference type="EMBL" id="OAM26916.1"/>
    </source>
</evidence>
<keyword evidence="3" id="KW-0808">Transferase</keyword>
<comment type="catalytic activity">
    <reaction evidence="9">
        <text>S-methyl-5'-thioadenosine + phosphate = 5-(methylsulfanyl)-alpha-D-ribose 1-phosphate + adenine</text>
        <dbReference type="Rhea" id="RHEA:11852"/>
        <dbReference type="ChEBI" id="CHEBI:16708"/>
        <dbReference type="ChEBI" id="CHEBI:17509"/>
        <dbReference type="ChEBI" id="CHEBI:43474"/>
        <dbReference type="ChEBI" id="CHEBI:58533"/>
        <dbReference type="EC" id="2.4.2.28"/>
    </reaction>
    <physiologicalReaction direction="left-to-right" evidence="9">
        <dbReference type="Rhea" id="RHEA:11853"/>
    </physiologicalReaction>
</comment>
<comment type="similarity">
    <text evidence="2 10">Belongs to the purine nucleoside phosphorylase YfiH/LACC1 family.</text>
</comment>
<dbReference type="SUPFAM" id="SSF64438">
    <property type="entry name" value="CNF1/YfiH-like putative cysteine hydrolases"/>
    <property type="match status" value="1"/>
</dbReference>
<accession>A0A1A9RXN6</accession>
<gene>
    <name evidence="11" type="ORF">A7P95_08575</name>
</gene>
<evidence type="ECO:0000256" key="2">
    <source>
        <dbReference type="ARBA" id="ARBA00007353"/>
    </source>
</evidence>
<dbReference type="GO" id="GO:0016787">
    <property type="term" value="F:hydrolase activity"/>
    <property type="evidence" value="ECO:0007669"/>
    <property type="project" value="UniProtKB-KW"/>
</dbReference>
<evidence type="ECO:0000256" key="10">
    <source>
        <dbReference type="RuleBase" id="RU361274"/>
    </source>
</evidence>